<dbReference type="Proteomes" id="UP000252254">
    <property type="component" value="Unassembled WGS sequence"/>
</dbReference>
<protein>
    <submittedName>
        <fullName evidence="1">Uncharacterized protein</fullName>
    </submittedName>
</protein>
<accession>A0A366DX54</accession>
<dbReference type="RefSeq" id="WP_079709205.1">
    <property type="nucleotide sequence ID" value="NZ_BAABQN010000009.1"/>
</dbReference>
<dbReference type="OrthoDB" id="2918624at2"/>
<dbReference type="AlphaFoldDB" id="A0A366DX54"/>
<reference evidence="1 2" key="1">
    <citation type="submission" date="2018-06" db="EMBL/GenBank/DDBJ databases">
        <title>Genomic Encyclopedia of Type Strains, Phase IV (KMG-IV): sequencing the most valuable type-strain genomes for metagenomic binning, comparative biology and taxonomic classification.</title>
        <authorList>
            <person name="Goeker M."/>
        </authorList>
    </citation>
    <scope>NUCLEOTIDE SEQUENCE [LARGE SCALE GENOMIC DNA]</scope>
    <source>
        <strain evidence="1 2">DSM 15140</strain>
    </source>
</reference>
<dbReference type="STRING" id="200904.GCA_900168775_01300"/>
<evidence type="ECO:0000313" key="2">
    <source>
        <dbReference type="Proteomes" id="UP000252254"/>
    </source>
</evidence>
<name>A0A366DX54_9BACI</name>
<comment type="caution">
    <text evidence="1">The sequence shown here is derived from an EMBL/GenBank/DDBJ whole genome shotgun (WGS) entry which is preliminary data.</text>
</comment>
<gene>
    <name evidence="1" type="ORF">DES48_110125</name>
</gene>
<organism evidence="1 2">
    <name type="scientific">Paraliobacillus ryukyuensis</name>
    <dbReference type="NCBI Taxonomy" id="200904"/>
    <lineage>
        <taxon>Bacteria</taxon>
        <taxon>Bacillati</taxon>
        <taxon>Bacillota</taxon>
        <taxon>Bacilli</taxon>
        <taxon>Bacillales</taxon>
        <taxon>Bacillaceae</taxon>
        <taxon>Paraliobacillus</taxon>
    </lineage>
</organism>
<proteinExistence type="predicted"/>
<evidence type="ECO:0000313" key="1">
    <source>
        <dbReference type="EMBL" id="RBO94637.1"/>
    </source>
</evidence>
<dbReference type="EMBL" id="QNRI01000010">
    <property type="protein sequence ID" value="RBO94637.1"/>
    <property type="molecule type" value="Genomic_DNA"/>
</dbReference>
<sequence>MEENQWMIGQLQELFDRTDDYYQRILIKATQDIIVEQGKRMEQMEGEMEGTIWSPRRWSE</sequence>
<keyword evidence="2" id="KW-1185">Reference proteome</keyword>